<dbReference type="EC" id="1.1.1.40" evidence="13"/>
<dbReference type="GO" id="GO:0051287">
    <property type="term" value="F:NAD binding"/>
    <property type="evidence" value="ECO:0007669"/>
    <property type="project" value="InterPro"/>
</dbReference>
<dbReference type="InterPro" id="IPR012302">
    <property type="entry name" value="Malic_NAD-bd"/>
</dbReference>
<dbReference type="Gene3D" id="3.40.50.720">
    <property type="entry name" value="NAD(P)-binding Rossmann-like Domain"/>
    <property type="match status" value="1"/>
</dbReference>
<evidence type="ECO:0000256" key="10">
    <source>
        <dbReference type="PIRSR" id="PIRSR036684-3"/>
    </source>
</evidence>
<dbReference type="Proteomes" id="UP000002011">
    <property type="component" value="Chromosome"/>
</dbReference>
<dbReference type="SUPFAM" id="SSF51735">
    <property type="entry name" value="NAD(P)-binding Rossmann-fold domains"/>
    <property type="match status" value="1"/>
</dbReference>
<dbReference type="EMBL" id="CP001619">
    <property type="protein sequence ID" value="ACT91519.1"/>
    <property type="molecule type" value="Genomic_DNA"/>
</dbReference>
<dbReference type="Pfam" id="PF00390">
    <property type="entry name" value="malic"/>
    <property type="match status" value="1"/>
</dbReference>
<reference evidence="13 14" key="1">
    <citation type="journal article" date="2009" name="Stand. Genomic Sci.">
        <title>Complete genome sequence of Dyadobacter fermentans type strain (NS114).</title>
        <authorList>
            <person name="Lang E."/>
            <person name="Lapidus A."/>
            <person name="Chertkov O."/>
            <person name="Brettin T."/>
            <person name="Detter J.C."/>
            <person name="Han C."/>
            <person name="Copeland A."/>
            <person name="Glavina Del Rio T."/>
            <person name="Nolan M."/>
            <person name="Chen F."/>
            <person name="Lucas S."/>
            <person name="Tice H."/>
            <person name="Cheng J.F."/>
            <person name="Land M."/>
            <person name="Hauser L."/>
            <person name="Chang Y.J."/>
            <person name="Jeffries C.D."/>
            <person name="Kopitz M."/>
            <person name="Bruce D."/>
            <person name="Goodwin L."/>
            <person name="Pitluck S."/>
            <person name="Ovchinnikova G."/>
            <person name="Pati A."/>
            <person name="Ivanova N."/>
            <person name="Mavrommatis K."/>
            <person name="Chen A."/>
            <person name="Palaniappan K."/>
            <person name="Chain P."/>
            <person name="Bristow J."/>
            <person name="Eisen J.A."/>
            <person name="Markowitz V."/>
            <person name="Hugenholtz P."/>
            <person name="Goker M."/>
            <person name="Rohde M."/>
            <person name="Kyrpides N.C."/>
            <person name="Klenk H.P."/>
        </authorList>
    </citation>
    <scope>NUCLEOTIDE SEQUENCE [LARGE SCALE GENOMIC DNA]</scope>
    <source>
        <strain evidence="14">ATCC 700827 / DSM 18053 / CIP 107007 / KCTC 52180 / NS114</strain>
    </source>
</reference>
<protein>
    <submittedName>
        <fullName evidence="13">Malate dehydrogenase (Oxaloacetate-decarboxylating) (NADP(+))., Phosphate acetyltransferase</fullName>
        <ecNumber evidence="13">1.1.1.40</ecNumber>
        <ecNumber evidence="13">2.3.1.8</ecNumber>
    </submittedName>
</protein>
<dbReference type="PANTHER" id="PTHR43237">
    <property type="entry name" value="NADP-DEPENDENT MALIC ENZYME"/>
    <property type="match status" value="1"/>
</dbReference>
<dbReference type="Gene3D" id="3.40.50.10950">
    <property type="match status" value="1"/>
</dbReference>
<keyword evidence="13" id="KW-0808">Transferase</keyword>
<evidence type="ECO:0000256" key="7">
    <source>
        <dbReference type="ARBA" id="ARBA00023268"/>
    </source>
</evidence>
<dbReference type="InterPro" id="IPR042112">
    <property type="entry name" value="P_AcTrfase_dom2"/>
</dbReference>
<accession>C6VX46</accession>
<keyword evidence="13" id="KW-0012">Acyltransferase</keyword>
<dbReference type="GO" id="GO:0046872">
    <property type="term" value="F:metal ion binding"/>
    <property type="evidence" value="ECO:0007669"/>
    <property type="project" value="UniProtKB-KW"/>
</dbReference>
<keyword evidence="5 9" id="KW-0479">Metal-binding</keyword>
<dbReference type="InterPro" id="IPR012188">
    <property type="entry name" value="ME_PTA"/>
</dbReference>
<evidence type="ECO:0000259" key="11">
    <source>
        <dbReference type="SMART" id="SM00919"/>
    </source>
</evidence>
<feature type="binding site" evidence="10">
    <location>
        <position position="163"/>
    </location>
    <ligand>
        <name>a divalent metal cation</name>
        <dbReference type="ChEBI" id="CHEBI:60240"/>
    </ligand>
</feature>
<dbReference type="GO" id="GO:0004473">
    <property type="term" value="F:malate dehydrogenase (decarboxylating) (NADP+) activity"/>
    <property type="evidence" value="ECO:0007669"/>
    <property type="project" value="UniProtKB-EC"/>
</dbReference>
<dbReference type="SMART" id="SM01274">
    <property type="entry name" value="malic"/>
    <property type="match status" value="1"/>
</dbReference>
<dbReference type="eggNOG" id="COG0280">
    <property type="taxonomic scope" value="Bacteria"/>
</dbReference>
<evidence type="ECO:0000256" key="8">
    <source>
        <dbReference type="PIRSR" id="PIRSR036684-1"/>
    </source>
</evidence>
<dbReference type="PIRSF" id="PIRSF036684">
    <property type="entry name" value="ME_PTA"/>
    <property type="match status" value="1"/>
</dbReference>
<dbReference type="HOGENOM" id="CLU_012366_0_0_10"/>
<dbReference type="Gene3D" id="3.40.50.10380">
    <property type="entry name" value="Malic enzyme, N-terminal domain"/>
    <property type="match status" value="1"/>
</dbReference>
<feature type="binding site" evidence="9">
    <location>
        <position position="137"/>
    </location>
    <ligand>
        <name>a divalent metal cation</name>
        <dbReference type="ChEBI" id="CHEBI:60240"/>
    </ligand>
</feature>
<dbReference type="Pfam" id="PF03949">
    <property type="entry name" value="Malic_M"/>
    <property type="match status" value="1"/>
</dbReference>
<dbReference type="PANTHER" id="PTHR43237:SF4">
    <property type="entry name" value="NADP-DEPENDENT MALIC ENZYME"/>
    <property type="match status" value="1"/>
</dbReference>
<evidence type="ECO:0000256" key="5">
    <source>
        <dbReference type="ARBA" id="ARBA00022723"/>
    </source>
</evidence>
<evidence type="ECO:0000256" key="1">
    <source>
        <dbReference type="ARBA" id="ARBA00001936"/>
    </source>
</evidence>
<comment type="similarity">
    <text evidence="3">In the N-terminal section; belongs to the malic enzymes family.</text>
</comment>
<dbReference type="GO" id="GO:0008959">
    <property type="term" value="F:phosphate acetyltransferase activity"/>
    <property type="evidence" value="ECO:0007669"/>
    <property type="project" value="UniProtKB-EC"/>
</dbReference>
<evidence type="ECO:0000256" key="6">
    <source>
        <dbReference type="ARBA" id="ARBA00023002"/>
    </source>
</evidence>
<gene>
    <name evidence="13" type="ordered locus">Dfer_0248</name>
</gene>
<feature type="binding site" evidence="9">
    <location>
        <position position="138"/>
    </location>
    <ligand>
        <name>a divalent metal cation</name>
        <dbReference type="ChEBI" id="CHEBI:60240"/>
    </ligand>
</feature>
<evidence type="ECO:0000256" key="9">
    <source>
        <dbReference type="PIRSR" id="PIRSR036684-2"/>
    </source>
</evidence>
<keyword evidence="14" id="KW-1185">Reference proteome</keyword>
<dbReference type="InterPro" id="IPR046346">
    <property type="entry name" value="Aminoacid_DH-like_N_sf"/>
</dbReference>
<keyword evidence="7" id="KW-0511">Multifunctional enzyme</keyword>
<evidence type="ECO:0000313" key="14">
    <source>
        <dbReference type="Proteomes" id="UP000002011"/>
    </source>
</evidence>
<evidence type="ECO:0000259" key="12">
    <source>
        <dbReference type="SMART" id="SM01274"/>
    </source>
</evidence>
<dbReference type="AlphaFoldDB" id="C6VX46"/>
<proteinExistence type="inferred from homology"/>
<dbReference type="Gene3D" id="3.40.50.10750">
    <property type="entry name" value="Isocitrate/Isopropylmalate dehydrogenase-like"/>
    <property type="match status" value="1"/>
</dbReference>
<dbReference type="SUPFAM" id="SSF53659">
    <property type="entry name" value="Isocitrate/Isopropylmalate dehydrogenase-like"/>
    <property type="match status" value="1"/>
</dbReference>
<dbReference type="FunFam" id="3.40.50.720:FF:000095">
    <property type="entry name" value="NADP-dependent malic enzyme"/>
    <property type="match status" value="1"/>
</dbReference>
<dbReference type="RefSeq" id="WP_012779867.1">
    <property type="nucleotide sequence ID" value="NC_013037.1"/>
</dbReference>
<organism evidence="13 14">
    <name type="scientific">Dyadobacter fermentans (strain ATCC 700827 / DSM 18053 / CIP 107007 / KCTC 52180 / NS114)</name>
    <dbReference type="NCBI Taxonomy" id="471854"/>
    <lineage>
        <taxon>Bacteria</taxon>
        <taxon>Pseudomonadati</taxon>
        <taxon>Bacteroidota</taxon>
        <taxon>Cytophagia</taxon>
        <taxon>Cytophagales</taxon>
        <taxon>Spirosomataceae</taxon>
        <taxon>Dyadobacter</taxon>
    </lineage>
</organism>
<dbReference type="InterPro" id="IPR012301">
    <property type="entry name" value="Malic_N_dom"/>
</dbReference>
<dbReference type="PROSITE" id="PS00331">
    <property type="entry name" value="MALIC_ENZYMES"/>
    <property type="match status" value="1"/>
</dbReference>
<dbReference type="InterPro" id="IPR015884">
    <property type="entry name" value="Malic_enzyme_CS"/>
</dbReference>
<dbReference type="InterPro" id="IPR036291">
    <property type="entry name" value="NAD(P)-bd_dom_sf"/>
</dbReference>
<feature type="binding site" evidence="10">
    <location>
        <position position="287"/>
    </location>
    <ligand>
        <name>a divalent metal cation</name>
        <dbReference type="ChEBI" id="CHEBI:60240"/>
    </ligand>
</feature>
<dbReference type="InterPro" id="IPR042113">
    <property type="entry name" value="P_AcTrfase_dom1"/>
</dbReference>
<dbReference type="InterPro" id="IPR002505">
    <property type="entry name" value="PTA_PTB"/>
</dbReference>
<evidence type="ECO:0000256" key="4">
    <source>
        <dbReference type="ARBA" id="ARBA00008756"/>
    </source>
</evidence>
<dbReference type="OrthoDB" id="9805787at2"/>
<dbReference type="SMART" id="SM00919">
    <property type="entry name" value="Malic_M"/>
    <property type="match status" value="1"/>
</dbReference>
<dbReference type="Pfam" id="PF01515">
    <property type="entry name" value="PTA_PTB"/>
    <property type="match status" value="1"/>
</dbReference>
<dbReference type="CDD" id="cd05311">
    <property type="entry name" value="NAD_bind_2_malic_enz"/>
    <property type="match status" value="1"/>
</dbReference>
<dbReference type="KEGG" id="dfe:Dfer_0248"/>
<dbReference type="EC" id="2.3.1.8" evidence="13"/>
<name>C6VX46_DYAFD</name>
<feature type="binding site" evidence="10">
    <location>
        <begin position="77"/>
        <end position="84"/>
    </location>
    <ligand>
        <name>NADP(+)</name>
        <dbReference type="ChEBI" id="CHEBI:58349"/>
    </ligand>
</feature>
<keyword evidence="10" id="KW-0521">NADP</keyword>
<sequence>MNKKIRKEDALYYHSKGRPGKIQVIPTKETSTQRDLSLAYSPGVAEPCLEIADNVENAYQYTAKGNLVAVISNGTAVLGLGDIGPEASKPVMEGKGLLFKIYADIDVFDIELNTKDVDEFVRTVKILEPTFGGVNLEDIKAPECFEIEARLKKELNIPVMHDDQHGTAIISAAAMLNALKLVNKDINDIRIVVSGAGASAVSCTKLYLSLGANPKNIAMFDTKGHIHNGRTDLSDMKKQFATDNAYESLEEAMVGADLFLGLSTADIVSKDMVKSMAKDPIVLAMANPNPEIPYPDAVEAREDVIMATGRSDYPNQVNNVLGFPYIFRGALDVRATEINEEMKLAAVHALADLATKPVPDIVNLAYNETNIVFGKNYIIPKPVDPRLLTTVAPAVAKAAIETGVARKVITDWDAYEQELSSRLGRNEQISRVILNKAKLSPKKVVFADAENIQVLRAAQQVRDEGIATPILLGNKETILHLIRESKLDLADVAIIDPRADESDPMIERYAEKLYEKRKRKGLTPIEARRTMYFKSYFGSMMVENGEADAFISGLTRTYPDTIRPALHVIGKQEGVNKVAGMYILLTPKGPLFFSDTTVNLDPTVDDIVEITELTAKAVEQFNIQPRIALVTYANYGSAKGADAEKMRDATAILKKRNPSMIVEGELQAHLAFNTHLLKENHPFSDLVDGGANTLIFPNLSASNIAYNLLKEAAELETIGPILLGLKKPVHVLQLGSSVREIVNMVAIAVVEAQMKGQ</sequence>
<dbReference type="eggNOG" id="COG0281">
    <property type="taxonomic scope" value="Bacteria"/>
</dbReference>
<dbReference type="STRING" id="471854.Dfer_0248"/>
<comment type="cofactor">
    <cofactor evidence="2">
        <name>Mg(2+)</name>
        <dbReference type="ChEBI" id="CHEBI:18420"/>
    </cofactor>
</comment>
<evidence type="ECO:0000313" key="13">
    <source>
        <dbReference type="EMBL" id="ACT91519.1"/>
    </source>
</evidence>
<dbReference type="SUPFAM" id="SSF53223">
    <property type="entry name" value="Aminoacid dehydrogenase-like, N-terminal domain"/>
    <property type="match status" value="1"/>
</dbReference>
<evidence type="ECO:0000256" key="2">
    <source>
        <dbReference type="ARBA" id="ARBA00001946"/>
    </source>
</evidence>
<comment type="similarity">
    <text evidence="4">In the C-terminal section; belongs to the phosphate acetyltransferase and butyryltransferase family.</text>
</comment>
<dbReference type="InterPro" id="IPR037062">
    <property type="entry name" value="Malic_N_dom_sf"/>
</dbReference>
<feature type="domain" description="Malic enzyme NAD-binding" evidence="11">
    <location>
        <begin position="164"/>
        <end position="400"/>
    </location>
</feature>
<evidence type="ECO:0000256" key="3">
    <source>
        <dbReference type="ARBA" id="ARBA00007686"/>
    </source>
</evidence>
<keyword evidence="6 13" id="KW-0560">Oxidoreductase</keyword>
<dbReference type="FunFam" id="3.40.50.10380:FF:000003">
    <property type="entry name" value="NADP-dependent malic enzyme"/>
    <property type="match status" value="1"/>
</dbReference>
<comment type="cofactor">
    <cofactor evidence="1">
        <name>Mn(2+)</name>
        <dbReference type="ChEBI" id="CHEBI:29035"/>
    </cofactor>
</comment>
<feature type="domain" description="Malic enzyme N-terminal" evidence="12">
    <location>
        <begin position="19"/>
        <end position="152"/>
    </location>
</feature>
<dbReference type="InterPro" id="IPR045213">
    <property type="entry name" value="Malic_NAD-bd_bact_type"/>
</dbReference>
<dbReference type="GO" id="GO:0006108">
    <property type="term" value="P:malate metabolic process"/>
    <property type="evidence" value="ECO:0007669"/>
    <property type="project" value="InterPro"/>
</dbReference>
<feature type="active site" description="Proton acceptor" evidence="8">
    <location>
        <position position="95"/>
    </location>
</feature>
<dbReference type="InterPro" id="IPR051674">
    <property type="entry name" value="Malate_Decarboxylase"/>
</dbReference>